<dbReference type="KEGG" id="tvl:FAZ95_21215"/>
<name>A0A4P8IUE3_9BURK</name>
<keyword evidence="2" id="KW-1185">Reference proteome</keyword>
<protein>
    <submittedName>
        <fullName evidence="1">Uncharacterized protein</fullName>
    </submittedName>
</protein>
<evidence type="ECO:0000313" key="1">
    <source>
        <dbReference type="EMBL" id="QCP51455.1"/>
    </source>
</evidence>
<dbReference type="AlphaFoldDB" id="A0A4P8IUE3"/>
<organism evidence="1 2">
    <name type="scientific">Trinickia violacea</name>
    <dbReference type="NCBI Taxonomy" id="2571746"/>
    <lineage>
        <taxon>Bacteria</taxon>
        <taxon>Pseudomonadati</taxon>
        <taxon>Pseudomonadota</taxon>
        <taxon>Betaproteobacteria</taxon>
        <taxon>Burkholderiales</taxon>
        <taxon>Burkholderiaceae</taxon>
        <taxon>Trinickia</taxon>
    </lineage>
</organism>
<proteinExistence type="predicted"/>
<gene>
    <name evidence="1" type="ORF">FAZ95_21215</name>
</gene>
<dbReference type="Proteomes" id="UP000298656">
    <property type="component" value="Chromosome 1"/>
</dbReference>
<dbReference type="OrthoDB" id="8974285at2"/>
<dbReference type="EMBL" id="CP040077">
    <property type="protein sequence ID" value="QCP51455.1"/>
    <property type="molecule type" value="Genomic_DNA"/>
</dbReference>
<evidence type="ECO:0000313" key="2">
    <source>
        <dbReference type="Proteomes" id="UP000298656"/>
    </source>
</evidence>
<accession>A0A4P8IUE3</accession>
<sequence length="289" mass="31674">MAKLLRNDGAVIGAQITLVAGNGLPFKVSGLGPNRRHLVLMSTHPSVRIVPVSVNHGNTEQRLRLEVGECGVSCNQIAHVEACVSDERGHPLRRDLDTPPLAVQILPKLELPPAMTETGVLARMLISENAGPESPRFVSLNEAREAMQWMVVVLRNRLKLGARHFAAGQQTTTLEALIKAPNQIDGFEKYPDIALKQKNLIDKVITNANDGTHRLNKQYRDYLQTTLAVARGELTSAAPCPTGLYAWRREDSKTPGDNFVKFATKGGQDFYTLKDAFLSKAQPQTGGRP</sequence>
<dbReference type="RefSeq" id="WP_137334240.1">
    <property type="nucleotide sequence ID" value="NZ_CP040077.1"/>
</dbReference>
<reference evidence="1 2" key="1">
    <citation type="submission" date="2019-05" db="EMBL/GenBank/DDBJ databases">
        <title>Burkholderia sp. DHOD12, isolated from subtropical forest soil.</title>
        <authorList>
            <person name="Gao Z.-H."/>
            <person name="Qiu L.-H."/>
        </authorList>
    </citation>
    <scope>NUCLEOTIDE SEQUENCE [LARGE SCALE GENOMIC DNA]</scope>
    <source>
        <strain evidence="1 2">DHOD12</strain>
    </source>
</reference>